<comment type="similarity">
    <text evidence="1">Belongs to the bacterial solute-binding protein 3 family.</text>
</comment>
<dbReference type="EMBL" id="VWXT01000346">
    <property type="protein sequence ID" value="KAA6175328.1"/>
    <property type="molecule type" value="Genomic_DNA"/>
</dbReference>
<organism evidence="6 7">
    <name type="scientific">Pseudomonas veronii</name>
    <dbReference type="NCBI Taxonomy" id="76761"/>
    <lineage>
        <taxon>Bacteria</taxon>
        <taxon>Pseudomonadati</taxon>
        <taxon>Pseudomonadota</taxon>
        <taxon>Gammaproteobacteria</taxon>
        <taxon>Pseudomonadales</taxon>
        <taxon>Pseudomonadaceae</taxon>
        <taxon>Pseudomonas</taxon>
    </lineage>
</organism>
<keyword evidence="3 4" id="KW-0732">Signal</keyword>
<reference evidence="6 7" key="1">
    <citation type="submission" date="2019-09" db="EMBL/GenBank/DDBJ databases">
        <title>Genomic sequencing of 4 copper resistant soil isolates.</title>
        <authorList>
            <person name="Havryliuk O."/>
        </authorList>
    </citation>
    <scope>NUCLEOTIDE SEQUENCE [LARGE SCALE GENOMIC DNA]</scope>
    <source>
        <strain evidence="6 7">UKR4</strain>
    </source>
</reference>
<dbReference type="SMART" id="SM00062">
    <property type="entry name" value="PBPb"/>
    <property type="match status" value="1"/>
</dbReference>
<protein>
    <submittedName>
        <fullName evidence="6">Transporter substrate-binding domain-containing protein</fullName>
    </submittedName>
</protein>
<dbReference type="RefSeq" id="WP_012723463.1">
    <property type="nucleotide sequence ID" value="NZ_VWXT01000346.1"/>
</dbReference>
<dbReference type="Gene3D" id="3.40.190.10">
    <property type="entry name" value="Periplasmic binding protein-like II"/>
    <property type="match status" value="2"/>
</dbReference>
<name>A0A5M8ERU0_PSEVE</name>
<dbReference type="Proteomes" id="UP000323909">
    <property type="component" value="Unassembled WGS sequence"/>
</dbReference>
<dbReference type="CDD" id="cd13693">
    <property type="entry name" value="PBP2_polar_AA"/>
    <property type="match status" value="1"/>
</dbReference>
<accession>A0A5M8ERU0</accession>
<evidence type="ECO:0000256" key="3">
    <source>
        <dbReference type="ARBA" id="ARBA00022729"/>
    </source>
</evidence>
<evidence type="ECO:0000259" key="5">
    <source>
        <dbReference type="SMART" id="SM00062"/>
    </source>
</evidence>
<dbReference type="Pfam" id="PF00497">
    <property type="entry name" value="SBP_bac_3"/>
    <property type="match status" value="1"/>
</dbReference>
<dbReference type="GO" id="GO:0030288">
    <property type="term" value="C:outer membrane-bounded periplasmic space"/>
    <property type="evidence" value="ECO:0007669"/>
    <property type="project" value="TreeGrafter"/>
</dbReference>
<evidence type="ECO:0000256" key="4">
    <source>
        <dbReference type="SAM" id="SignalP"/>
    </source>
</evidence>
<gene>
    <name evidence="6" type="ORF">F3K53_20255</name>
</gene>
<dbReference type="GO" id="GO:0005576">
    <property type="term" value="C:extracellular region"/>
    <property type="evidence" value="ECO:0007669"/>
    <property type="project" value="TreeGrafter"/>
</dbReference>
<evidence type="ECO:0000256" key="2">
    <source>
        <dbReference type="ARBA" id="ARBA00022448"/>
    </source>
</evidence>
<proteinExistence type="inferred from homology"/>
<dbReference type="InterPro" id="IPR001638">
    <property type="entry name" value="Solute-binding_3/MltF_N"/>
</dbReference>
<dbReference type="GO" id="GO:0006865">
    <property type="term" value="P:amino acid transport"/>
    <property type="evidence" value="ECO:0007669"/>
    <property type="project" value="TreeGrafter"/>
</dbReference>
<feature type="chain" id="PRO_5024402844" evidence="4">
    <location>
        <begin position="32"/>
        <end position="281"/>
    </location>
</feature>
<keyword evidence="2" id="KW-0813">Transport</keyword>
<evidence type="ECO:0000313" key="7">
    <source>
        <dbReference type="Proteomes" id="UP000323909"/>
    </source>
</evidence>
<dbReference type="PANTHER" id="PTHR30085">
    <property type="entry name" value="AMINO ACID ABC TRANSPORTER PERMEASE"/>
    <property type="match status" value="1"/>
</dbReference>
<dbReference type="AlphaFoldDB" id="A0A5M8ERU0"/>
<dbReference type="InterPro" id="IPR051455">
    <property type="entry name" value="Bact_solute-bind_prot3"/>
</dbReference>
<sequence length="281" mass="30419">MLFERTPVKRLLPAMLGALILLAASTTAAQADATLDKIEQRHVLVVGVLLSGGPFGGIDPATQKPRGLNVELAQELGRQLGAEVQLVPVLPANRVQFLQQGKVDLLIANMEWTPERGEILGFVPTPFYRVGGTAAVLKDSKITRWEDLKGQPVCTSQGSSYVKPLTELGVELKAFKSSSESLLALRGNNCVAAVHDATLVNPLIADSAEWQGYRTITPELNPAPSVIWTRRGESDTQAKLDPIVKELHRSGWLIEAQTRNHITPASPALVELQKKFQANGA</sequence>
<evidence type="ECO:0000313" key="6">
    <source>
        <dbReference type="EMBL" id="KAA6175328.1"/>
    </source>
</evidence>
<evidence type="ECO:0000256" key="1">
    <source>
        <dbReference type="ARBA" id="ARBA00010333"/>
    </source>
</evidence>
<dbReference type="SUPFAM" id="SSF53850">
    <property type="entry name" value="Periplasmic binding protein-like II"/>
    <property type="match status" value="1"/>
</dbReference>
<feature type="domain" description="Solute-binding protein family 3/N-terminal" evidence="5">
    <location>
        <begin position="43"/>
        <end position="280"/>
    </location>
</feature>
<feature type="signal peptide" evidence="4">
    <location>
        <begin position="1"/>
        <end position="31"/>
    </location>
</feature>
<dbReference type="PANTHER" id="PTHR30085:SF6">
    <property type="entry name" value="ABC TRANSPORTER GLUTAMINE-BINDING PROTEIN GLNH"/>
    <property type="match status" value="1"/>
</dbReference>
<comment type="caution">
    <text evidence="6">The sequence shown here is derived from an EMBL/GenBank/DDBJ whole genome shotgun (WGS) entry which is preliminary data.</text>
</comment>